<dbReference type="Proteomes" id="UP000266841">
    <property type="component" value="Unassembled WGS sequence"/>
</dbReference>
<comment type="function">
    <text evidence="1">The light-harvesting complex (LHC) functions as a light receptor, it captures and delivers excitation energy to photosystems with which it is closely associated. Energy is transferred from the carotenoid and chlorophyll C (or B) to chlorophyll A and the photosynthetic reaction centers where it is used to synthesize ATP and reducing power.</text>
</comment>
<comment type="similarity">
    <text evidence="3">Belongs to the fucoxanthin chlorophyll protein family.</text>
</comment>
<evidence type="ECO:0000256" key="5">
    <source>
        <dbReference type="ARBA" id="ARBA00022531"/>
    </source>
</evidence>
<keyword evidence="8" id="KW-0157">Chromophore</keyword>
<dbReference type="GO" id="GO:0016168">
    <property type="term" value="F:chlorophyll binding"/>
    <property type="evidence" value="ECO:0007669"/>
    <property type="project" value="UniProtKB-KW"/>
</dbReference>
<dbReference type="GO" id="GO:0009765">
    <property type="term" value="P:photosynthesis, light harvesting"/>
    <property type="evidence" value="ECO:0007669"/>
    <property type="project" value="InterPro"/>
</dbReference>
<proteinExistence type="inferred from homology"/>
<name>K0SZH8_THAOC</name>
<evidence type="ECO:0000256" key="4">
    <source>
        <dbReference type="ARBA" id="ARBA00022528"/>
    </source>
</evidence>
<keyword evidence="8" id="KW-0148">Chlorophyll</keyword>
<evidence type="ECO:0000256" key="9">
    <source>
        <dbReference type="SAM" id="MobiDB-lite"/>
    </source>
</evidence>
<gene>
    <name evidence="10" type="ORF">THAOC_06811</name>
</gene>
<dbReference type="EMBL" id="AGNL01006871">
    <property type="protein sequence ID" value="EJK71723.1"/>
    <property type="molecule type" value="Genomic_DNA"/>
</dbReference>
<dbReference type="eggNOG" id="ENOG502S6HY">
    <property type="taxonomic scope" value="Eukaryota"/>
</dbReference>
<dbReference type="OrthoDB" id="423598at2759"/>
<feature type="binding site" evidence="8">
    <location>
        <position position="150"/>
    </location>
    <ligand>
        <name>chlorophyll a</name>
        <dbReference type="ChEBI" id="CHEBI:58416"/>
        <label>3</label>
    </ligand>
</feature>
<comment type="caution">
    <text evidence="10">The sequence shown here is derived from an EMBL/GenBank/DDBJ whole genome shotgun (WGS) entry which is preliminary data.</text>
</comment>
<dbReference type="Gene3D" id="1.10.3460.10">
    <property type="entry name" value="Chlorophyll a/b binding protein domain"/>
    <property type="match status" value="1"/>
</dbReference>
<dbReference type="Pfam" id="PF00504">
    <property type="entry name" value="Chloroa_b-bind"/>
    <property type="match status" value="1"/>
</dbReference>
<dbReference type="SUPFAM" id="SSF103511">
    <property type="entry name" value="Chlorophyll a-b binding protein"/>
    <property type="match status" value="1"/>
</dbReference>
<feature type="binding site" description="axial binding residue" evidence="8">
    <location>
        <position position="155"/>
    </location>
    <ligand>
        <name>chlorophyll b</name>
        <dbReference type="ChEBI" id="CHEBI:61721"/>
        <label>1</label>
    </ligand>
    <ligandPart>
        <name>Mg</name>
        <dbReference type="ChEBI" id="CHEBI:25107"/>
    </ligandPart>
</feature>
<comment type="subcellular location">
    <subcellularLocation>
        <location evidence="2">Plastid</location>
        <location evidence="2">Chloroplast</location>
    </subcellularLocation>
</comment>
<dbReference type="InterPro" id="IPR001344">
    <property type="entry name" value="Chloro_AB-bd_pln"/>
</dbReference>
<feature type="binding site" evidence="8">
    <location>
        <position position="258"/>
    </location>
    <ligand>
        <name>chlorophyll a</name>
        <dbReference type="ChEBI" id="CHEBI:58416"/>
        <label>6</label>
    </ligand>
</feature>
<feature type="binding site" evidence="8">
    <location>
        <position position="261"/>
    </location>
    <ligand>
        <name>chlorophyll a</name>
        <dbReference type="ChEBI" id="CHEBI:58416"/>
        <label>1</label>
    </ligand>
</feature>
<dbReference type="GO" id="GO:0030076">
    <property type="term" value="C:light-harvesting complex"/>
    <property type="evidence" value="ECO:0007669"/>
    <property type="project" value="UniProtKB-KW"/>
</dbReference>
<feature type="binding site" description="axial binding residue" evidence="8">
    <location>
        <position position="217"/>
    </location>
    <ligand>
        <name>chlorophyll a</name>
        <dbReference type="ChEBI" id="CHEBI:58416"/>
        <label>3</label>
    </ligand>
    <ligandPart>
        <name>Mg</name>
        <dbReference type="ChEBI" id="CHEBI:25107"/>
    </ligandPart>
</feature>
<dbReference type="AlphaFoldDB" id="K0SZH8"/>
<keyword evidence="6" id="KW-0934">Plastid</keyword>
<keyword evidence="5" id="KW-0602">Photosynthesis</keyword>
<evidence type="ECO:0000256" key="7">
    <source>
        <dbReference type="ARBA" id="ARBA00023243"/>
    </source>
</evidence>
<feature type="binding site" evidence="8">
    <location>
        <position position="153"/>
    </location>
    <ligand>
        <name>chlorophyll a</name>
        <dbReference type="ChEBI" id="CHEBI:58416"/>
        <label>1</label>
    </ligand>
</feature>
<evidence type="ECO:0000256" key="2">
    <source>
        <dbReference type="ARBA" id="ARBA00004229"/>
    </source>
</evidence>
<evidence type="ECO:0000313" key="10">
    <source>
        <dbReference type="EMBL" id="EJK71723.1"/>
    </source>
</evidence>
<keyword evidence="4" id="KW-0150">Chloroplast</keyword>
<evidence type="ECO:0000313" key="11">
    <source>
        <dbReference type="Proteomes" id="UP000266841"/>
    </source>
</evidence>
<sequence>MKSQSVILATVPLAAAFTPNQRVRFGIGSPSSHDEPHPQSTSSLGAESAAIALPSKPIFDPLGLYPETSVERQSGLIAPLEGSDQVNKQVIDPLKLYQDKTEVSSVDMSISVPFLQRPALLDGTLPGDRGFDPLNLASSGDALHWQRKAEAKHGRLAMLASVGWLAAELLHKPLSGFLNLPSLLADAGRVPSVLNDGLSHTFPLFWVEVVTLAAIIEIPETIREDRMVRLDPTDLGWDPLGLLDGKTDDQTFFLKEAETFNGRLAMLAIAGFSAQEFLFKTPIVEQFPHLI</sequence>
<evidence type="ECO:0000256" key="3">
    <source>
        <dbReference type="ARBA" id="ARBA00005933"/>
    </source>
</evidence>
<evidence type="ECO:0000256" key="1">
    <source>
        <dbReference type="ARBA" id="ARBA00004022"/>
    </source>
</evidence>
<dbReference type="PANTHER" id="PTHR21649">
    <property type="entry name" value="CHLOROPHYLL A/B BINDING PROTEIN"/>
    <property type="match status" value="1"/>
</dbReference>
<keyword evidence="11" id="KW-1185">Reference proteome</keyword>
<dbReference type="GO" id="GO:0016020">
    <property type="term" value="C:membrane"/>
    <property type="evidence" value="ECO:0007669"/>
    <property type="project" value="InterPro"/>
</dbReference>
<feature type="binding site" evidence="8">
    <location>
        <position position="263"/>
    </location>
    <ligand>
        <name>chlorophyll a</name>
        <dbReference type="ChEBI" id="CHEBI:58416"/>
        <label>1</label>
    </ligand>
</feature>
<dbReference type="InterPro" id="IPR022796">
    <property type="entry name" value="Chloroa_b-bind"/>
</dbReference>
<keyword evidence="7" id="KW-0437">Light-harvesting polypeptide</keyword>
<accession>K0SZH8</accession>
<reference evidence="10 11" key="1">
    <citation type="journal article" date="2012" name="Genome Biol.">
        <title>Genome and low-iron response of an oceanic diatom adapted to chronic iron limitation.</title>
        <authorList>
            <person name="Lommer M."/>
            <person name="Specht M."/>
            <person name="Roy A.S."/>
            <person name="Kraemer L."/>
            <person name="Andreson R."/>
            <person name="Gutowska M.A."/>
            <person name="Wolf J."/>
            <person name="Bergner S.V."/>
            <person name="Schilhabel M.B."/>
            <person name="Klostermeier U.C."/>
            <person name="Beiko R.G."/>
            <person name="Rosenstiel P."/>
            <person name="Hippler M."/>
            <person name="Laroche J."/>
        </authorList>
    </citation>
    <scope>NUCLEOTIDE SEQUENCE [LARGE SCALE GENOMIC DNA]</scope>
    <source>
        <strain evidence="10 11">CCMP1005</strain>
    </source>
</reference>
<dbReference type="GO" id="GO:0009507">
    <property type="term" value="C:chloroplast"/>
    <property type="evidence" value="ECO:0007669"/>
    <property type="project" value="UniProtKB-SubCell"/>
</dbReference>
<protein>
    <submittedName>
        <fullName evidence="10">Uncharacterized protein</fullName>
    </submittedName>
</protein>
<organism evidence="10 11">
    <name type="scientific">Thalassiosira oceanica</name>
    <name type="common">Marine diatom</name>
    <dbReference type="NCBI Taxonomy" id="159749"/>
    <lineage>
        <taxon>Eukaryota</taxon>
        <taxon>Sar</taxon>
        <taxon>Stramenopiles</taxon>
        <taxon>Ochrophyta</taxon>
        <taxon>Bacillariophyta</taxon>
        <taxon>Coscinodiscophyceae</taxon>
        <taxon>Thalassiosirophycidae</taxon>
        <taxon>Thalassiosirales</taxon>
        <taxon>Thalassiosiraceae</taxon>
        <taxon>Thalassiosira</taxon>
    </lineage>
</organism>
<feature type="binding site" evidence="8">
    <location>
        <position position="275"/>
    </location>
    <ligand>
        <name>chlorophyll a</name>
        <dbReference type="ChEBI" id="CHEBI:58416"/>
        <label>1</label>
    </ligand>
</feature>
<feature type="region of interest" description="Disordered" evidence="9">
    <location>
        <begin position="25"/>
        <end position="46"/>
    </location>
</feature>
<evidence type="ECO:0000256" key="8">
    <source>
        <dbReference type="PIRSR" id="PIRSR601344-1"/>
    </source>
</evidence>
<evidence type="ECO:0000256" key="6">
    <source>
        <dbReference type="ARBA" id="ARBA00022640"/>
    </source>
</evidence>